<proteinExistence type="predicted"/>
<dbReference type="AlphaFoldDB" id="A0AAI8KVQ6"/>
<evidence type="ECO:0000313" key="2">
    <source>
        <dbReference type="Proteomes" id="UP000265765"/>
    </source>
</evidence>
<gene>
    <name evidence="1" type="ORF">DWG14_00629</name>
</gene>
<dbReference type="EMBL" id="CP032427">
    <property type="protein sequence ID" value="AYC36419.1"/>
    <property type="molecule type" value="Genomic_DNA"/>
</dbReference>
<evidence type="ECO:0000313" key="1">
    <source>
        <dbReference type="EMBL" id="AYC36419.1"/>
    </source>
</evidence>
<protein>
    <submittedName>
        <fullName evidence="1">Uncharacterized protein</fullName>
    </submittedName>
</protein>
<reference evidence="1 2" key="1">
    <citation type="submission" date="2018-09" db="EMBL/GenBank/DDBJ databases">
        <title>Production of Trimethoprim by Streptomyces sp. 3E-1.</title>
        <authorList>
            <person name="Kang H.J."/>
            <person name="Kim S.B."/>
        </authorList>
    </citation>
    <scope>NUCLEOTIDE SEQUENCE [LARGE SCALE GENOMIC DNA]</scope>
    <source>
        <strain evidence="1 2">3E-1</strain>
    </source>
</reference>
<dbReference type="KEGG" id="sge:DWG14_00629"/>
<dbReference type="Proteomes" id="UP000265765">
    <property type="component" value="Chromosome"/>
</dbReference>
<accession>A0AAI8KVQ6</accession>
<sequence length="193" mass="21581">MSVASYKLPGMTSWIRCGVIAWLEEGRYREDETVLVYFKGTSLATMAEGLSAHRRPPLAQGLDTAPDEWGVIVHHMFDPSRDDYDGVNYRELCPQGAELVVFVPNPCIAKAHGPHAYHYKDGRTSSCVNYETPEYVGECWPNKLAPVITAAGLDHQHATYEEQLTQLISDHLGLPALDRDTITVDRDLVATYF</sequence>
<name>A0AAI8KVQ6_9ACTN</name>
<organism evidence="1 2">
    <name type="scientific">Streptomyces griseorubiginosus</name>
    <dbReference type="NCBI Taxonomy" id="67304"/>
    <lineage>
        <taxon>Bacteria</taxon>
        <taxon>Bacillati</taxon>
        <taxon>Actinomycetota</taxon>
        <taxon>Actinomycetes</taxon>
        <taxon>Kitasatosporales</taxon>
        <taxon>Streptomycetaceae</taxon>
        <taxon>Streptomyces</taxon>
    </lineage>
</organism>